<reference evidence="11" key="1">
    <citation type="journal article" date="2014" name="Int. J. Syst. Evol. Microbiol.">
        <title>Complete genome sequence of Corynebacterium casei LMG S-19264T (=DSM 44701T), isolated from a smear-ripened cheese.</title>
        <authorList>
            <consortium name="US DOE Joint Genome Institute (JGI-PGF)"/>
            <person name="Walter F."/>
            <person name="Albersmeier A."/>
            <person name="Kalinowski J."/>
            <person name="Ruckert C."/>
        </authorList>
    </citation>
    <scope>NUCLEOTIDE SEQUENCE</scope>
    <source>
        <strain evidence="11">JCM 14371</strain>
    </source>
</reference>
<feature type="region of interest" description="Sigma-70 factor domain-2" evidence="7">
    <location>
        <begin position="346"/>
        <end position="416"/>
    </location>
</feature>
<keyword evidence="2 7" id="KW-0963">Cytoplasm</keyword>
<keyword evidence="6 7" id="KW-0804">Transcription</keyword>
<dbReference type="SUPFAM" id="SSF88659">
    <property type="entry name" value="Sigma3 and sigma4 domains of RNA polymerase sigma factors"/>
    <property type="match status" value="2"/>
</dbReference>
<evidence type="ECO:0000256" key="1">
    <source>
        <dbReference type="ARBA" id="ARBA00011344"/>
    </source>
</evidence>
<evidence type="ECO:0000256" key="2">
    <source>
        <dbReference type="ARBA" id="ARBA00022490"/>
    </source>
</evidence>
<dbReference type="PROSITE" id="PS00716">
    <property type="entry name" value="SIGMA70_2"/>
    <property type="match status" value="1"/>
</dbReference>
<feature type="compositionally biased region" description="Low complexity" evidence="9">
    <location>
        <begin position="13"/>
        <end position="27"/>
    </location>
</feature>
<comment type="caution">
    <text evidence="11">The sequence shown here is derived from an EMBL/GenBank/DDBJ whole genome shotgun (WGS) entry which is preliminary data.</text>
</comment>
<evidence type="ECO:0000256" key="6">
    <source>
        <dbReference type="ARBA" id="ARBA00023163"/>
    </source>
</evidence>
<dbReference type="PANTHER" id="PTHR30603">
    <property type="entry name" value="RNA POLYMERASE SIGMA FACTOR RPO"/>
    <property type="match status" value="1"/>
</dbReference>
<keyword evidence="5 7" id="KW-0238">DNA-binding</keyword>
<evidence type="ECO:0000256" key="5">
    <source>
        <dbReference type="ARBA" id="ARBA00023125"/>
    </source>
</evidence>
<dbReference type="Pfam" id="PF04545">
    <property type="entry name" value="Sigma70_r4"/>
    <property type="match status" value="1"/>
</dbReference>
<feature type="DNA-binding region" description="H-T-H motif" evidence="7">
    <location>
        <begin position="542"/>
        <end position="561"/>
    </location>
</feature>
<accession>A0A917UNR1</accession>
<comment type="subcellular location">
    <subcellularLocation>
        <location evidence="7">Cytoplasm</location>
    </subcellularLocation>
</comment>
<dbReference type="InterPro" id="IPR007624">
    <property type="entry name" value="RNA_pol_sigma70_r3"/>
</dbReference>
<dbReference type="InterPro" id="IPR050239">
    <property type="entry name" value="Sigma-70_RNA_pol_init_factors"/>
</dbReference>
<comment type="function">
    <text evidence="7">Sigma factors are initiation factors that promote the attachment of RNA polymerase to specific initiation sites and are then released. This sigma factor is the primary sigma factor during exponential growth.</text>
</comment>
<dbReference type="InterPro" id="IPR013324">
    <property type="entry name" value="RNA_pol_sigma_r3/r4-like"/>
</dbReference>
<evidence type="ECO:0000256" key="8">
    <source>
        <dbReference type="SAM" id="Coils"/>
    </source>
</evidence>
<dbReference type="InterPro" id="IPR028630">
    <property type="entry name" value="Sigma70_RpoD"/>
</dbReference>
<evidence type="ECO:0000313" key="12">
    <source>
        <dbReference type="Proteomes" id="UP000635726"/>
    </source>
</evidence>
<dbReference type="GO" id="GO:0003677">
    <property type="term" value="F:DNA binding"/>
    <property type="evidence" value="ECO:0007669"/>
    <property type="project" value="UniProtKB-UniRule"/>
</dbReference>
<feature type="short sequence motif" description="Interaction with polymerase core subunit RpoC" evidence="7">
    <location>
        <begin position="370"/>
        <end position="373"/>
    </location>
</feature>
<keyword evidence="4 7" id="KW-0731">Sigma factor</keyword>
<feature type="coiled-coil region" evidence="8">
    <location>
        <begin position="315"/>
        <end position="342"/>
    </location>
</feature>
<dbReference type="Pfam" id="PF04539">
    <property type="entry name" value="Sigma70_r3"/>
    <property type="match status" value="1"/>
</dbReference>
<feature type="domain" description="RNA polymerase sigma-70" evidence="10">
    <location>
        <begin position="541"/>
        <end position="567"/>
    </location>
</feature>
<dbReference type="GO" id="GO:0016987">
    <property type="term" value="F:sigma factor activity"/>
    <property type="evidence" value="ECO:0007669"/>
    <property type="project" value="UniProtKB-UniRule"/>
</dbReference>
<dbReference type="PRINTS" id="PR00046">
    <property type="entry name" value="SIGMA70FCT"/>
</dbReference>
<keyword evidence="12" id="KW-1185">Reference proteome</keyword>
<dbReference type="InterPro" id="IPR036388">
    <property type="entry name" value="WH-like_DNA-bd_sf"/>
</dbReference>
<dbReference type="SUPFAM" id="SSF88946">
    <property type="entry name" value="Sigma2 domain of RNA polymerase sigma factors"/>
    <property type="match status" value="1"/>
</dbReference>
<comment type="similarity">
    <text evidence="7">Belongs to the sigma-70 factor family. RpoD/SigA subfamily.</text>
</comment>
<dbReference type="InterPro" id="IPR013325">
    <property type="entry name" value="RNA_pol_sigma_r2"/>
</dbReference>
<feature type="compositionally biased region" description="Low complexity" evidence="9">
    <location>
        <begin position="89"/>
        <end position="105"/>
    </location>
</feature>
<feature type="compositionally biased region" description="Low complexity" evidence="9">
    <location>
        <begin position="156"/>
        <end position="175"/>
    </location>
</feature>
<protein>
    <recommendedName>
        <fullName evidence="7">RNA polymerase sigma factor SigA</fullName>
    </recommendedName>
</protein>
<feature type="region of interest" description="Disordered" evidence="9">
    <location>
        <begin position="1"/>
        <end position="175"/>
    </location>
</feature>
<dbReference type="PANTHER" id="PTHR30603:SF60">
    <property type="entry name" value="RNA POLYMERASE SIGMA FACTOR RPOD"/>
    <property type="match status" value="1"/>
</dbReference>
<dbReference type="InterPro" id="IPR012760">
    <property type="entry name" value="RNA_pol_sigma_RpoD_C"/>
</dbReference>
<name>A0A917UNR1_9DEIO</name>
<sequence length="582" mass="62688">MPDKSEPSKPRTKVAAQTTSTTTAKTAPRVKSRVPTARKPADTGTPAQPDAVKAPATLTATPSTAAATAPKPEAVKAAPVQAETPAPKPAAAKPAPAKASPAKPAAKSDEPKPTKPAPKKAAPKPAAPEVEAPPKAIKTAAKPTARAAKPKKATPETKAQPSAPGAAPAVPGSVSPLYAHPVIQALIASGKAVGVVSAEDAAAALSTALEASGIDTDQGEAFEGLQLLLAAQDVELQDPAEDDLEEDLDAEDDEEGGRPAEAAFSEDDAFLNSLPRAVSTDPVRQYLHEIGRVPLLSIAEEISLARRIEDGEFARQTLEDNLDLDERERRRLQRQVEDGEAARQGLVEANLRLVVSIAKKYTNRGLGFLDLIQEGNGGLIRAVQKFEYRRGYKFSTYATWWIRQAVNRAIADQARTIRIPVHMVETINKLSRTARQVQQELSREATPEEIAEAMGPGWDAAKVEDTQKVSQEPVSLETPIGAENDSFYGDFIPDDVLMSPAANADATLLNEAIERALSKLDEREAMVLRLRKGMVDGREHTLEEVGNHFKVTRERIRQIENKALRKLKYLESRSRALRDFLD</sequence>
<evidence type="ECO:0000313" key="11">
    <source>
        <dbReference type="EMBL" id="GGJ71106.1"/>
    </source>
</evidence>
<dbReference type="InterPro" id="IPR009042">
    <property type="entry name" value="RNA_pol_sigma70_r1_2"/>
</dbReference>
<evidence type="ECO:0000256" key="3">
    <source>
        <dbReference type="ARBA" id="ARBA00023015"/>
    </source>
</evidence>
<keyword evidence="8" id="KW-0175">Coiled coil</keyword>
<feature type="compositionally biased region" description="Low complexity" evidence="9">
    <location>
        <begin position="123"/>
        <end position="147"/>
    </location>
</feature>
<dbReference type="GO" id="GO:0005737">
    <property type="term" value="C:cytoplasm"/>
    <property type="evidence" value="ECO:0007669"/>
    <property type="project" value="UniProtKB-SubCell"/>
</dbReference>
<dbReference type="Proteomes" id="UP000635726">
    <property type="component" value="Unassembled WGS sequence"/>
</dbReference>
<organism evidence="11 12">
    <name type="scientific">Deinococcus aquiradiocola</name>
    <dbReference type="NCBI Taxonomy" id="393059"/>
    <lineage>
        <taxon>Bacteria</taxon>
        <taxon>Thermotogati</taxon>
        <taxon>Deinococcota</taxon>
        <taxon>Deinococci</taxon>
        <taxon>Deinococcales</taxon>
        <taxon>Deinococcaceae</taxon>
        <taxon>Deinococcus</taxon>
    </lineage>
</organism>
<dbReference type="Gene3D" id="1.10.601.10">
    <property type="entry name" value="RNA Polymerase Primary Sigma Factor"/>
    <property type="match status" value="2"/>
</dbReference>
<dbReference type="InterPro" id="IPR014284">
    <property type="entry name" value="RNA_pol_sigma-70_dom"/>
</dbReference>
<dbReference type="Gene3D" id="1.10.10.10">
    <property type="entry name" value="Winged helix-like DNA-binding domain superfamily/Winged helix DNA-binding domain"/>
    <property type="match status" value="2"/>
</dbReference>
<dbReference type="NCBIfam" id="TIGR02393">
    <property type="entry name" value="RpoD_Cterm"/>
    <property type="match status" value="1"/>
</dbReference>
<comment type="subunit">
    <text evidence="1">Interacts transiently with the RNA polymerase catalytic core formed by RpoA, RpoB, RpoC and RpoZ (2 alpha, 1 beta, 1 beta' and 1 omega subunit) to form the RNA polymerase holoenzyme that can initiate transcription.</text>
</comment>
<evidence type="ECO:0000259" key="10">
    <source>
        <dbReference type="PROSITE" id="PS00716"/>
    </source>
</evidence>
<reference evidence="11" key="2">
    <citation type="submission" date="2020-09" db="EMBL/GenBank/DDBJ databases">
        <authorList>
            <person name="Sun Q."/>
            <person name="Ohkuma M."/>
        </authorList>
    </citation>
    <scope>NUCLEOTIDE SEQUENCE</scope>
    <source>
        <strain evidence="11">JCM 14371</strain>
    </source>
</reference>
<gene>
    <name evidence="7" type="primary">sigA</name>
    <name evidence="11" type="ORF">GCM10008939_14380</name>
</gene>
<proteinExistence type="inferred from homology"/>
<dbReference type="InterPro" id="IPR000943">
    <property type="entry name" value="RNA_pol_sigma70"/>
</dbReference>
<dbReference type="AlphaFoldDB" id="A0A917UNR1"/>
<evidence type="ECO:0000256" key="7">
    <source>
        <dbReference type="HAMAP-Rule" id="MF_00963"/>
    </source>
</evidence>
<keyword evidence="3 7" id="KW-0805">Transcription regulation</keyword>
<dbReference type="InterPro" id="IPR007627">
    <property type="entry name" value="RNA_pol_sigma70_r2"/>
</dbReference>
<dbReference type="InterPro" id="IPR007630">
    <property type="entry name" value="RNA_pol_sigma70_r4"/>
</dbReference>
<dbReference type="RefSeq" id="WP_188961590.1">
    <property type="nucleotide sequence ID" value="NZ_BMOE01000003.1"/>
</dbReference>
<dbReference type="GO" id="GO:0006352">
    <property type="term" value="P:DNA-templated transcription initiation"/>
    <property type="evidence" value="ECO:0007669"/>
    <property type="project" value="UniProtKB-UniRule"/>
</dbReference>
<dbReference type="NCBIfam" id="TIGR02937">
    <property type="entry name" value="sigma70-ECF"/>
    <property type="match status" value="1"/>
</dbReference>
<feature type="compositionally biased region" description="Low complexity" evidence="9">
    <location>
        <begin position="53"/>
        <end position="79"/>
    </location>
</feature>
<evidence type="ECO:0000256" key="4">
    <source>
        <dbReference type="ARBA" id="ARBA00023082"/>
    </source>
</evidence>
<evidence type="ECO:0000256" key="9">
    <source>
        <dbReference type="SAM" id="MobiDB-lite"/>
    </source>
</evidence>
<dbReference type="CDD" id="cd06171">
    <property type="entry name" value="Sigma70_r4"/>
    <property type="match status" value="1"/>
</dbReference>
<dbReference type="FunFam" id="1.10.601.10:FF:000001">
    <property type="entry name" value="RNA polymerase sigma factor SigA"/>
    <property type="match status" value="1"/>
</dbReference>
<dbReference type="Pfam" id="PF00140">
    <property type="entry name" value="Sigma70_r1_2"/>
    <property type="match status" value="1"/>
</dbReference>
<dbReference type="EMBL" id="BMOE01000003">
    <property type="protein sequence ID" value="GGJ71106.1"/>
    <property type="molecule type" value="Genomic_DNA"/>
</dbReference>
<dbReference type="HAMAP" id="MF_00963">
    <property type="entry name" value="Sigma70_RpoD_SigA"/>
    <property type="match status" value="1"/>
</dbReference>
<dbReference type="Pfam" id="PF04542">
    <property type="entry name" value="Sigma70_r2"/>
    <property type="match status" value="1"/>
</dbReference>
<comment type="caution">
    <text evidence="7">Lacks conserved residue(s) required for the propagation of feature annotation.</text>
</comment>